<evidence type="ECO:0000256" key="3">
    <source>
        <dbReference type="ARBA" id="ARBA00022723"/>
    </source>
</evidence>
<dbReference type="GO" id="GO:0019825">
    <property type="term" value="F:oxygen binding"/>
    <property type="evidence" value="ECO:0007669"/>
    <property type="project" value="InterPro"/>
</dbReference>
<evidence type="ECO:0000256" key="5">
    <source>
        <dbReference type="PIRSR" id="PIRSR601486-1"/>
    </source>
</evidence>
<dbReference type="InterPro" id="IPR001486">
    <property type="entry name" value="Hemoglobin_trunc"/>
</dbReference>
<accession>A0A0C1FSL6</accession>
<evidence type="ECO:0000313" key="6">
    <source>
        <dbReference type="EMBL" id="KIA90899.1"/>
    </source>
</evidence>
<name>A0A0C1FSL6_9SPHI</name>
<dbReference type="RefSeq" id="WP_039482129.1">
    <property type="nucleotide sequence ID" value="NZ_JSYN01000038.1"/>
</dbReference>
<dbReference type="InterPro" id="IPR012292">
    <property type="entry name" value="Globin/Proto"/>
</dbReference>
<dbReference type="OrthoDB" id="25954at2"/>
<dbReference type="GO" id="GO:0046872">
    <property type="term" value="F:metal ion binding"/>
    <property type="evidence" value="ECO:0007669"/>
    <property type="project" value="UniProtKB-KW"/>
</dbReference>
<dbReference type="Pfam" id="PF01152">
    <property type="entry name" value="Bac_globin"/>
    <property type="match status" value="1"/>
</dbReference>
<keyword evidence="1" id="KW-0813">Transport</keyword>
<dbReference type="Gene3D" id="1.10.490.10">
    <property type="entry name" value="Globins"/>
    <property type="match status" value="1"/>
</dbReference>
<evidence type="ECO:0000256" key="4">
    <source>
        <dbReference type="ARBA" id="ARBA00023004"/>
    </source>
</evidence>
<dbReference type="Proteomes" id="UP000031246">
    <property type="component" value="Unassembled WGS sequence"/>
</dbReference>
<sequence length="131" mass="15228">MKNDINTREDIILLVDSFYERVQLNDKIGPIFTQIAKVDWAHHLPKMYDFWESILFGKAIYKGNPMLTHFALNDKKPLQTAEFETWKNLFYQTVDDLFAGPNAETIKQKAQSIADLMHFKLNAPPSKIKIV</sequence>
<keyword evidence="7" id="KW-1185">Reference proteome</keyword>
<dbReference type="EMBL" id="JSYN01000038">
    <property type="protein sequence ID" value="KIA90899.1"/>
    <property type="molecule type" value="Genomic_DNA"/>
</dbReference>
<dbReference type="SUPFAM" id="SSF46458">
    <property type="entry name" value="Globin-like"/>
    <property type="match status" value="1"/>
</dbReference>
<feature type="binding site" description="distal binding residue" evidence="5">
    <location>
        <position position="69"/>
    </location>
    <ligand>
        <name>heme</name>
        <dbReference type="ChEBI" id="CHEBI:30413"/>
    </ligand>
    <ligandPart>
        <name>Fe</name>
        <dbReference type="ChEBI" id="CHEBI:18248"/>
    </ligandPart>
</feature>
<comment type="caution">
    <text evidence="6">The sequence shown here is derived from an EMBL/GenBank/DDBJ whole genome shotgun (WGS) entry which is preliminary data.</text>
</comment>
<evidence type="ECO:0000256" key="1">
    <source>
        <dbReference type="ARBA" id="ARBA00022448"/>
    </source>
</evidence>
<protein>
    <submittedName>
        <fullName evidence="6">SEC-independent protein translocase TATC</fullName>
    </submittedName>
</protein>
<gene>
    <name evidence="6" type="ORF">OC25_24280</name>
</gene>
<keyword evidence="4 5" id="KW-0408">Iron</keyword>
<evidence type="ECO:0000256" key="2">
    <source>
        <dbReference type="ARBA" id="ARBA00022617"/>
    </source>
</evidence>
<dbReference type="AlphaFoldDB" id="A0A0C1FSL6"/>
<keyword evidence="3 5" id="KW-0479">Metal-binding</keyword>
<keyword evidence="2 5" id="KW-0349">Heme</keyword>
<dbReference type="InterPro" id="IPR009050">
    <property type="entry name" value="Globin-like_sf"/>
</dbReference>
<dbReference type="GO" id="GO:0020037">
    <property type="term" value="F:heme binding"/>
    <property type="evidence" value="ECO:0007669"/>
    <property type="project" value="InterPro"/>
</dbReference>
<proteinExistence type="predicted"/>
<organism evidence="6 7">
    <name type="scientific">Pedobacter kyungheensis</name>
    <dbReference type="NCBI Taxonomy" id="1069985"/>
    <lineage>
        <taxon>Bacteria</taxon>
        <taxon>Pseudomonadati</taxon>
        <taxon>Bacteroidota</taxon>
        <taxon>Sphingobacteriia</taxon>
        <taxon>Sphingobacteriales</taxon>
        <taxon>Sphingobacteriaceae</taxon>
        <taxon>Pedobacter</taxon>
    </lineage>
</organism>
<reference evidence="6 7" key="1">
    <citation type="submission" date="2014-10" db="EMBL/GenBank/DDBJ databases">
        <title>Pedobacter Kyungheensis.</title>
        <authorList>
            <person name="Anderson B.M."/>
            <person name="Newman J.D."/>
        </authorList>
    </citation>
    <scope>NUCLEOTIDE SEQUENCE [LARGE SCALE GENOMIC DNA]</scope>
    <source>
        <strain evidence="6 7">KACC 16221</strain>
    </source>
</reference>
<evidence type="ECO:0000313" key="7">
    <source>
        <dbReference type="Proteomes" id="UP000031246"/>
    </source>
</evidence>
<dbReference type="CDD" id="cd08916">
    <property type="entry name" value="TrHb3_P"/>
    <property type="match status" value="1"/>
</dbReference>